<dbReference type="GO" id="GO:0009247">
    <property type="term" value="P:glycolipid biosynthetic process"/>
    <property type="evidence" value="ECO:0007669"/>
    <property type="project" value="InterPro"/>
</dbReference>
<dbReference type="GO" id="GO:0016020">
    <property type="term" value="C:membrane"/>
    <property type="evidence" value="ECO:0007669"/>
    <property type="project" value="InterPro"/>
</dbReference>
<keyword evidence="2" id="KW-0808">Transferase</keyword>
<dbReference type="STRING" id="1471761.B0W44_08405"/>
<dbReference type="Proteomes" id="UP000188603">
    <property type="component" value="Chromosome"/>
</dbReference>
<evidence type="ECO:0000256" key="7">
    <source>
        <dbReference type="ARBA" id="ARBA00023136"/>
    </source>
</evidence>
<dbReference type="InterPro" id="IPR027417">
    <property type="entry name" value="P-loop_NTPase"/>
</dbReference>
<dbReference type="Pfam" id="PF03567">
    <property type="entry name" value="Sulfotransfer_2"/>
    <property type="match status" value="1"/>
</dbReference>
<keyword evidence="10" id="KW-1185">Reference proteome</keyword>
<keyword evidence="4" id="KW-0735">Signal-anchor</keyword>
<keyword evidence="7" id="KW-0472">Membrane</keyword>
<dbReference type="InterPro" id="IPR005331">
    <property type="entry name" value="Sulfotransferase"/>
</dbReference>
<organism evidence="9 10">
    <name type="scientific">Novibacillus thermophilus</name>
    <dbReference type="NCBI Taxonomy" id="1471761"/>
    <lineage>
        <taxon>Bacteria</taxon>
        <taxon>Bacillati</taxon>
        <taxon>Bacillota</taxon>
        <taxon>Bacilli</taxon>
        <taxon>Bacillales</taxon>
        <taxon>Thermoactinomycetaceae</taxon>
        <taxon>Novibacillus</taxon>
    </lineage>
</organism>
<gene>
    <name evidence="9" type="ORF">B0W44_08405</name>
</gene>
<evidence type="ECO:0000256" key="5">
    <source>
        <dbReference type="ARBA" id="ARBA00022989"/>
    </source>
</evidence>
<comment type="subcellular location">
    <subcellularLocation>
        <location evidence="1">Golgi apparatus membrane</location>
        <topology evidence="1">Single-pass type II membrane protein</topology>
    </subcellularLocation>
</comment>
<evidence type="ECO:0000256" key="8">
    <source>
        <dbReference type="ARBA" id="ARBA00023180"/>
    </source>
</evidence>
<reference evidence="9 10" key="1">
    <citation type="journal article" date="2015" name="Int. J. Syst. Evol. Microbiol.">
        <title>Novibacillus thermophilus gen. nov., sp. nov., a Gram-staining-negative and moderately thermophilic member of the family Thermoactinomycetaceae.</title>
        <authorList>
            <person name="Yang G."/>
            <person name="Chen J."/>
            <person name="Zhou S."/>
        </authorList>
    </citation>
    <scope>NUCLEOTIDE SEQUENCE [LARGE SCALE GENOMIC DNA]</scope>
    <source>
        <strain evidence="9 10">SG-1</strain>
    </source>
</reference>
<sequence length="243" mass="28596">MIVITPKRLVIFLHIPKTGGSTMRGVLDREYGQSHILRVSPDTPTEALHKAGIHCIYGHCRYGLHQHVRQKTTYITFLRDPLDRILSMFYYIRSRPQNKMHDTVKQMSLREFVTTTEPRIQAPLHNHQTRMICGKRQPDLKTAIDHIKKDFAVVGVTDMYPESVFLMQTTLGWDDGSYKKANVTRKRRKKTEIPPKVKQIVREHNQLDYELYAFAKERLRHQIQNLPPQEQRQLAVFKQKQSR</sequence>
<dbReference type="PANTHER" id="PTHR14647">
    <property type="entry name" value="GALACTOSE-3-O-SULFOTRANSFERASE"/>
    <property type="match status" value="1"/>
</dbReference>
<evidence type="ECO:0008006" key="11">
    <source>
        <dbReference type="Google" id="ProtNLM"/>
    </source>
</evidence>
<keyword evidence="8" id="KW-0325">Glycoprotein</keyword>
<proteinExistence type="predicted"/>
<keyword evidence="5" id="KW-1133">Transmembrane helix</keyword>
<dbReference type="GO" id="GO:0001733">
    <property type="term" value="F:galactosylceramide sulfotransferase activity"/>
    <property type="evidence" value="ECO:0007669"/>
    <property type="project" value="InterPro"/>
</dbReference>
<evidence type="ECO:0000256" key="2">
    <source>
        <dbReference type="ARBA" id="ARBA00022679"/>
    </source>
</evidence>
<name>A0A1U9K6W8_9BACL</name>
<keyword evidence="3" id="KW-0812">Transmembrane</keyword>
<dbReference type="Gene3D" id="3.40.50.300">
    <property type="entry name" value="P-loop containing nucleotide triphosphate hydrolases"/>
    <property type="match status" value="1"/>
</dbReference>
<dbReference type="InterPro" id="IPR009729">
    <property type="entry name" value="Gal-3-0_sulfotransfrase"/>
</dbReference>
<evidence type="ECO:0000313" key="9">
    <source>
        <dbReference type="EMBL" id="AQS55807.1"/>
    </source>
</evidence>
<dbReference type="AlphaFoldDB" id="A0A1U9K6W8"/>
<dbReference type="RefSeq" id="WP_169835489.1">
    <property type="nucleotide sequence ID" value="NZ_CP019699.1"/>
</dbReference>
<protein>
    <recommendedName>
        <fullName evidence="11">Sulfotransferase family protein</fullName>
    </recommendedName>
</protein>
<evidence type="ECO:0000256" key="1">
    <source>
        <dbReference type="ARBA" id="ARBA00004323"/>
    </source>
</evidence>
<evidence type="ECO:0000256" key="3">
    <source>
        <dbReference type="ARBA" id="ARBA00022692"/>
    </source>
</evidence>
<dbReference type="KEGG" id="ntr:B0W44_08405"/>
<evidence type="ECO:0000256" key="4">
    <source>
        <dbReference type="ARBA" id="ARBA00022968"/>
    </source>
</evidence>
<evidence type="ECO:0000256" key="6">
    <source>
        <dbReference type="ARBA" id="ARBA00023034"/>
    </source>
</evidence>
<dbReference type="EMBL" id="CP019699">
    <property type="protein sequence ID" value="AQS55807.1"/>
    <property type="molecule type" value="Genomic_DNA"/>
</dbReference>
<keyword evidence="6" id="KW-0333">Golgi apparatus</keyword>
<dbReference type="SUPFAM" id="SSF52540">
    <property type="entry name" value="P-loop containing nucleoside triphosphate hydrolases"/>
    <property type="match status" value="1"/>
</dbReference>
<dbReference type="PANTHER" id="PTHR14647:SF87">
    <property type="entry name" value="PUTATIVE-RELATED"/>
    <property type="match status" value="1"/>
</dbReference>
<accession>A0A1U9K6W8</accession>
<evidence type="ECO:0000313" key="10">
    <source>
        <dbReference type="Proteomes" id="UP000188603"/>
    </source>
</evidence>